<evidence type="ECO:0000313" key="3">
    <source>
        <dbReference type="EMBL" id="EOA28464.1"/>
    </source>
</evidence>
<proteinExistence type="predicted"/>
<name>R0HFN7_9BRAS</name>
<dbReference type="InterPro" id="IPR015915">
    <property type="entry name" value="Kelch-typ_b-propeller"/>
</dbReference>
<dbReference type="EMBL" id="KB870808">
    <property type="protein sequence ID" value="EOA28464.1"/>
    <property type="molecule type" value="Genomic_DNA"/>
</dbReference>
<accession>R0HFN7</accession>
<dbReference type="PANTHER" id="PTHR24414">
    <property type="entry name" value="F-BOX/KELCH-REPEAT PROTEIN SKIP4"/>
    <property type="match status" value="1"/>
</dbReference>
<dbReference type="InterPro" id="IPR050354">
    <property type="entry name" value="F-box/kelch-repeat_ARATH"/>
</dbReference>
<dbReference type="SMART" id="SM00612">
    <property type="entry name" value="Kelch"/>
    <property type="match status" value="2"/>
</dbReference>
<dbReference type="InterPro" id="IPR006652">
    <property type="entry name" value="Kelch_1"/>
</dbReference>
<feature type="domain" description="FKB95-like N-terminal Kelch" evidence="2">
    <location>
        <begin position="109"/>
        <end position="344"/>
    </location>
</feature>
<dbReference type="PANTHER" id="PTHR24414:SF65">
    <property type="entry name" value="F-BOX DOMAIN-CONTAINING PROTEIN"/>
    <property type="match status" value="1"/>
</dbReference>
<dbReference type="InterPro" id="IPR057499">
    <property type="entry name" value="Kelch_FKB95"/>
</dbReference>
<dbReference type="Gene3D" id="2.120.10.80">
    <property type="entry name" value="Kelch-type beta propeller"/>
    <property type="match status" value="1"/>
</dbReference>
<dbReference type="Pfam" id="PF25210">
    <property type="entry name" value="Kelch_FKB95"/>
    <property type="match status" value="1"/>
</dbReference>
<organism evidence="3 4">
    <name type="scientific">Capsella rubella</name>
    <dbReference type="NCBI Taxonomy" id="81985"/>
    <lineage>
        <taxon>Eukaryota</taxon>
        <taxon>Viridiplantae</taxon>
        <taxon>Streptophyta</taxon>
        <taxon>Embryophyta</taxon>
        <taxon>Tracheophyta</taxon>
        <taxon>Spermatophyta</taxon>
        <taxon>Magnoliopsida</taxon>
        <taxon>eudicotyledons</taxon>
        <taxon>Gunneridae</taxon>
        <taxon>Pentapetalae</taxon>
        <taxon>rosids</taxon>
        <taxon>malvids</taxon>
        <taxon>Brassicales</taxon>
        <taxon>Brassicaceae</taxon>
        <taxon>Camelineae</taxon>
        <taxon>Capsella</taxon>
    </lineage>
</organism>
<reference evidence="4" key="1">
    <citation type="journal article" date="2013" name="Nat. Genet.">
        <title>The Capsella rubella genome and the genomic consequences of rapid mating system evolution.</title>
        <authorList>
            <person name="Slotte T."/>
            <person name="Hazzouri K.M."/>
            <person name="Agren J.A."/>
            <person name="Koenig D."/>
            <person name="Maumus F."/>
            <person name="Guo Y.L."/>
            <person name="Steige K."/>
            <person name="Platts A.E."/>
            <person name="Escobar J.S."/>
            <person name="Newman L.K."/>
            <person name="Wang W."/>
            <person name="Mandakova T."/>
            <person name="Vello E."/>
            <person name="Smith L.M."/>
            <person name="Henz S.R."/>
            <person name="Steffen J."/>
            <person name="Takuno S."/>
            <person name="Brandvain Y."/>
            <person name="Coop G."/>
            <person name="Andolfatto P."/>
            <person name="Hu T.T."/>
            <person name="Blanchette M."/>
            <person name="Clark R.M."/>
            <person name="Quesneville H."/>
            <person name="Nordborg M."/>
            <person name="Gaut B.S."/>
            <person name="Lysak M.A."/>
            <person name="Jenkins J."/>
            <person name="Grimwood J."/>
            <person name="Chapman J."/>
            <person name="Prochnik S."/>
            <person name="Shu S."/>
            <person name="Rokhsar D."/>
            <person name="Schmutz J."/>
            <person name="Weigel D."/>
            <person name="Wright S.I."/>
        </authorList>
    </citation>
    <scope>NUCLEOTIDE SEQUENCE [LARGE SCALE GENOMIC DNA]</scope>
    <source>
        <strain evidence="4">cv. Monte Gargano</strain>
    </source>
</reference>
<dbReference type="AlphaFoldDB" id="R0HFN7"/>
<evidence type="ECO:0000259" key="2">
    <source>
        <dbReference type="Pfam" id="PF25210"/>
    </source>
</evidence>
<gene>
    <name evidence="3" type="ORF">CARUB_v10024682mg</name>
</gene>
<dbReference type="Proteomes" id="UP000029121">
    <property type="component" value="Unassembled WGS sequence"/>
</dbReference>
<feature type="region of interest" description="Disordered" evidence="1">
    <location>
        <begin position="1"/>
        <end position="34"/>
    </location>
</feature>
<protein>
    <recommendedName>
        <fullName evidence="2">FKB95-like N-terminal Kelch domain-containing protein</fullName>
    </recommendedName>
</protein>
<sequence length="365" mass="41360">MAIISETSDDVSNGGDPNKNPQEDEKPKEEDQEEENLAPILLPIPEGLAESILLRVQSCYYPKLSLFSITFRHVVASPELYQRRLQLGLAEPVLYASIRFPHVSYNPSWYILNRNVPRKISSRLSSLPPMSLMKPRSAVVTVGYDMYVIGGCDEPNHPTSNVYIIDCRFHQCRSLPGMQRARSSPAAGVIDRKIYVIGGCEQRDDNWIEVFDVDTGIWSSVAGPYEYNSSRVDGGFLTYVVMQERIYILDFLWSLAYEPRQGTWESWGLVSPLTVYWHQSSCVIEGLLYSISPLCITRHLHVSVYNPDESFWRPLEGVSYLPKLNYFECQMANVGGKLVVLAKTSGSVRRLLSTRLRIVSRPNSP</sequence>
<dbReference type="eggNOG" id="KOG1072">
    <property type="taxonomic scope" value="Eukaryota"/>
</dbReference>
<evidence type="ECO:0000313" key="4">
    <source>
        <dbReference type="Proteomes" id="UP000029121"/>
    </source>
</evidence>
<evidence type="ECO:0000256" key="1">
    <source>
        <dbReference type="SAM" id="MobiDB-lite"/>
    </source>
</evidence>
<keyword evidence="4" id="KW-1185">Reference proteome</keyword>
<dbReference type="SUPFAM" id="SSF117281">
    <property type="entry name" value="Kelch motif"/>
    <property type="match status" value="1"/>
</dbReference>